<evidence type="ECO:0000259" key="1">
    <source>
        <dbReference type="Pfam" id="PF01764"/>
    </source>
</evidence>
<dbReference type="OrthoDB" id="927373at2"/>
<protein>
    <submittedName>
        <fullName evidence="2">Lipase (Class 3)</fullName>
    </submittedName>
</protein>
<dbReference type="SUPFAM" id="SSF53474">
    <property type="entry name" value="alpha/beta-Hydrolases"/>
    <property type="match status" value="1"/>
</dbReference>
<evidence type="ECO:0000313" key="2">
    <source>
        <dbReference type="EMBL" id="SOC07462.1"/>
    </source>
</evidence>
<dbReference type="STRING" id="538381.GCA_001696535_01844"/>
<dbReference type="Gene3D" id="3.40.50.1820">
    <property type="entry name" value="alpha/beta hydrolase"/>
    <property type="match status" value="1"/>
</dbReference>
<proteinExistence type="predicted"/>
<dbReference type="InterPro" id="IPR029058">
    <property type="entry name" value="AB_hydrolase_fold"/>
</dbReference>
<feature type="domain" description="Fungal lipase-type" evidence="1">
    <location>
        <begin position="72"/>
        <end position="239"/>
    </location>
</feature>
<dbReference type="GO" id="GO:0006629">
    <property type="term" value="P:lipid metabolic process"/>
    <property type="evidence" value="ECO:0007669"/>
    <property type="project" value="InterPro"/>
</dbReference>
<dbReference type="Pfam" id="PF01764">
    <property type="entry name" value="Lipase_3"/>
    <property type="match status" value="1"/>
</dbReference>
<sequence length="386" mass="40510">MAFASGFDFSEARDALALSQAIYGAPAIPVPTPDPAALGWSLVDELSPSGPTLLDNLWQVWRSSAHPNRYAVVVRGTVDTDASILADLLFPLVDARLDLRLDIGGSQLDIPFHLARDETGSAVVAGTHLGFTLSLLLMLLTTDRPLLASLARLSLLPGTELLVTGHSQGASIATLLTSFLRHAGGPFAGLSNLSVKTYVLAPAKPGNDHYAADYAGIAGMTGFGWTIASTQGWVPQVPFTLQGPGDLNTPNPLRAYAGEAMPDSDPRVAAMALTAAMASDAALEQALAHAGETVAELKAGLGTIRLAPEPFMTGGTVLPPVSGTVLAPTLDTVLSRVQRSLDYAPAGSLVPLFARPGGDPADPKDFFWQHHLGNYWIYLQEQYGGV</sequence>
<dbReference type="InterPro" id="IPR002921">
    <property type="entry name" value="Fungal_lipase-type"/>
</dbReference>
<name>A0A285SHN9_9HYPH</name>
<reference evidence="2 3" key="1">
    <citation type="submission" date="2017-08" db="EMBL/GenBank/DDBJ databases">
        <authorList>
            <person name="de Groot N.N."/>
        </authorList>
    </citation>
    <scope>NUCLEOTIDE SEQUENCE [LARGE SCALE GENOMIC DNA]</scope>
    <source>
        <strain evidence="2 3">USBA 352</strain>
    </source>
</reference>
<dbReference type="EMBL" id="OBML01000005">
    <property type="protein sequence ID" value="SOC07462.1"/>
    <property type="molecule type" value="Genomic_DNA"/>
</dbReference>
<dbReference type="AlphaFoldDB" id="A0A285SHN9"/>
<accession>A0A285SHN9</accession>
<gene>
    <name evidence="2" type="ORF">SAMN05421512_105376</name>
</gene>
<evidence type="ECO:0000313" key="3">
    <source>
        <dbReference type="Proteomes" id="UP000219331"/>
    </source>
</evidence>
<dbReference type="Proteomes" id="UP000219331">
    <property type="component" value="Unassembled WGS sequence"/>
</dbReference>
<organism evidence="2 3">
    <name type="scientific">Stappia indica</name>
    <dbReference type="NCBI Taxonomy" id="538381"/>
    <lineage>
        <taxon>Bacteria</taxon>
        <taxon>Pseudomonadati</taxon>
        <taxon>Pseudomonadota</taxon>
        <taxon>Alphaproteobacteria</taxon>
        <taxon>Hyphomicrobiales</taxon>
        <taxon>Stappiaceae</taxon>
        <taxon>Stappia</taxon>
    </lineage>
</organism>
<dbReference type="RefSeq" id="WP_097174990.1">
    <property type="nucleotide sequence ID" value="NZ_OBML01000005.1"/>
</dbReference>
<keyword evidence="3" id="KW-1185">Reference proteome</keyword>